<evidence type="ECO:0000256" key="2">
    <source>
        <dbReference type="SAM" id="Phobius"/>
    </source>
</evidence>
<keyword evidence="4" id="KW-1185">Reference proteome</keyword>
<dbReference type="EMBL" id="JBJQOH010000002">
    <property type="protein sequence ID" value="KAL3696218.1"/>
    <property type="molecule type" value="Genomic_DNA"/>
</dbReference>
<protein>
    <submittedName>
        <fullName evidence="3">Uncharacterized protein</fullName>
    </submittedName>
</protein>
<evidence type="ECO:0000256" key="1">
    <source>
        <dbReference type="SAM" id="MobiDB-lite"/>
    </source>
</evidence>
<sequence length="103" mass="11349">MRPQVGRWRRRDLQKRARRCVPRWADGAGEISRSELGDASPSGLMAQTRSPEASSEMHPQGLRGVLVVVVALAVVNWPCGEVGVLVALAAVRWPAWRGWPPTK</sequence>
<dbReference type="Proteomes" id="UP001633002">
    <property type="component" value="Unassembled WGS sequence"/>
</dbReference>
<keyword evidence="2" id="KW-1133">Transmembrane helix</keyword>
<feature type="region of interest" description="Disordered" evidence="1">
    <location>
        <begin position="31"/>
        <end position="57"/>
    </location>
</feature>
<accession>A0ABD3HXU9</accession>
<proteinExistence type="predicted"/>
<gene>
    <name evidence="3" type="ORF">R1sor_010294</name>
</gene>
<dbReference type="AlphaFoldDB" id="A0ABD3HXU9"/>
<reference evidence="3 4" key="1">
    <citation type="submission" date="2024-09" db="EMBL/GenBank/DDBJ databases">
        <title>Chromosome-scale assembly of Riccia sorocarpa.</title>
        <authorList>
            <person name="Paukszto L."/>
        </authorList>
    </citation>
    <scope>NUCLEOTIDE SEQUENCE [LARGE SCALE GENOMIC DNA]</scope>
    <source>
        <strain evidence="3">LP-2024</strain>
        <tissue evidence="3">Aerial parts of the thallus</tissue>
    </source>
</reference>
<evidence type="ECO:0000313" key="3">
    <source>
        <dbReference type="EMBL" id="KAL3696218.1"/>
    </source>
</evidence>
<keyword evidence="2" id="KW-0472">Membrane</keyword>
<name>A0ABD3HXU9_9MARC</name>
<comment type="caution">
    <text evidence="3">The sequence shown here is derived from an EMBL/GenBank/DDBJ whole genome shotgun (WGS) entry which is preliminary data.</text>
</comment>
<organism evidence="3 4">
    <name type="scientific">Riccia sorocarpa</name>
    <dbReference type="NCBI Taxonomy" id="122646"/>
    <lineage>
        <taxon>Eukaryota</taxon>
        <taxon>Viridiplantae</taxon>
        <taxon>Streptophyta</taxon>
        <taxon>Embryophyta</taxon>
        <taxon>Marchantiophyta</taxon>
        <taxon>Marchantiopsida</taxon>
        <taxon>Marchantiidae</taxon>
        <taxon>Marchantiales</taxon>
        <taxon>Ricciaceae</taxon>
        <taxon>Riccia</taxon>
    </lineage>
</organism>
<keyword evidence="2" id="KW-0812">Transmembrane</keyword>
<evidence type="ECO:0000313" key="4">
    <source>
        <dbReference type="Proteomes" id="UP001633002"/>
    </source>
</evidence>
<feature type="transmembrane region" description="Helical" evidence="2">
    <location>
        <begin position="65"/>
        <end position="91"/>
    </location>
</feature>